<proteinExistence type="inferred from homology"/>
<name>A0ABT9NRC9_9ACTN</name>
<dbReference type="Proteomes" id="UP001240447">
    <property type="component" value="Unassembled WGS sequence"/>
</dbReference>
<evidence type="ECO:0000256" key="5">
    <source>
        <dbReference type="ARBA" id="ARBA00022989"/>
    </source>
</evidence>
<keyword evidence="3" id="KW-1003">Cell membrane</keyword>
<feature type="transmembrane region" description="Helical" evidence="8">
    <location>
        <begin position="29"/>
        <end position="49"/>
    </location>
</feature>
<dbReference type="InterPro" id="IPR000390">
    <property type="entry name" value="Small_drug/metabolite_transptr"/>
</dbReference>
<comment type="caution">
    <text evidence="9">The sequence shown here is derived from an EMBL/GenBank/DDBJ whole genome shotgun (WGS) entry which is preliminary data.</text>
</comment>
<dbReference type="PANTHER" id="PTHR30561:SF1">
    <property type="entry name" value="MULTIDRUG TRANSPORTER EMRE"/>
    <property type="match status" value="1"/>
</dbReference>
<organism evidence="9 10">
    <name type="scientific">Nocardioides massiliensis</name>
    <dbReference type="NCBI Taxonomy" id="1325935"/>
    <lineage>
        <taxon>Bacteria</taxon>
        <taxon>Bacillati</taxon>
        <taxon>Actinomycetota</taxon>
        <taxon>Actinomycetes</taxon>
        <taxon>Propionibacteriales</taxon>
        <taxon>Nocardioidaceae</taxon>
        <taxon>Nocardioides</taxon>
    </lineage>
</organism>
<dbReference type="RefSeq" id="WP_068124909.1">
    <property type="nucleotide sequence ID" value="NZ_CCXJ01000779.2"/>
</dbReference>
<dbReference type="EMBL" id="JAUSQM010000001">
    <property type="protein sequence ID" value="MDP9822987.1"/>
    <property type="molecule type" value="Genomic_DNA"/>
</dbReference>
<evidence type="ECO:0000256" key="2">
    <source>
        <dbReference type="ARBA" id="ARBA00022448"/>
    </source>
</evidence>
<evidence type="ECO:0000256" key="4">
    <source>
        <dbReference type="ARBA" id="ARBA00022692"/>
    </source>
</evidence>
<keyword evidence="10" id="KW-1185">Reference proteome</keyword>
<feature type="transmembrane region" description="Helical" evidence="8">
    <location>
        <begin position="84"/>
        <end position="104"/>
    </location>
</feature>
<dbReference type="InterPro" id="IPR045324">
    <property type="entry name" value="Small_multidrug_res"/>
</dbReference>
<dbReference type="Gene3D" id="1.10.3730.20">
    <property type="match status" value="1"/>
</dbReference>
<keyword evidence="4 7" id="KW-0812">Transmembrane</keyword>
<evidence type="ECO:0000256" key="8">
    <source>
        <dbReference type="SAM" id="Phobius"/>
    </source>
</evidence>
<dbReference type="SUPFAM" id="SSF103481">
    <property type="entry name" value="Multidrug resistance efflux transporter EmrE"/>
    <property type="match status" value="1"/>
</dbReference>
<protein>
    <submittedName>
        <fullName evidence="9">Small multidrug resistance pump</fullName>
    </submittedName>
</protein>
<dbReference type="PANTHER" id="PTHR30561">
    <property type="entry name" value="SMR FAMILY PROTON-DEPENDENT DRUG EFFLUX TRANSPORTER SUGE"/>
    <property type="match status" value="1"/>
</dbReference>
<evidence type="ECO:0000313" key="9">
    <source>
        <dbReference type="EMBL" id="MDP9822987.1"/>
    </source>
</evidence>
<reference evidence="9 10" key="1">
    <citation type="submission" date="2023-07" db="EMBL/GenBank/DDBJ databases">
        <title>Sequencing the genomes of 1000 actinobacteria strains.</title>
        <authorList>
            <person name="Klenk H.-P."/>
        </authorList>
    </citation>
    <scope>NUCLEOTIDE SEQUENCE [LARGE SCALE GENOMIC DNA]</scope>
    <source>
        <strain evidence="9 10">GD13</strain>
    </source>
</reference>
<feature type="transmembrane region" description="Helical" evidence="8">
    <location>
        <begin position="56"/>
        <end position="78"/>
    </location>
</feature>
<keyword evidence="6 8" id="KW-0472">Membrane</keyword>
<comment type="similarity">
    <text evidence="7">Belongs to the drug/metabolite transporter (DMT) superfamily. Small multidrug resistance (SMR) (TC 2.A.7.1) family.</text>
</comment>
<evidence type="ECO:0000256" key="6">
    <source>
        <dbReference type="ARBA" id="ARBA00023136"/>
    </source>
</evidence>
<accession>A0ABT9NRC9</accession>
<keyword evidence="2" id="KW-0813">Transport</keyword>
<evidence type="ECO:0000256" key="7">
    <source>
        <dbReference type="RuleBase" id="RU003942"/>
    </source>
</evidence>
<evidence type="ECO:0000313" key="10">
    <source>
        <dbReference type="Proteomes" id="UP001240447"/>
    </source>
</evidence>
<gene>
    <name evidence="9" type="ORF">J2S59_002796</name>
</gene>
<dbReference type="InterPro" id="IPR037185">
    <property type="entry name" value="EmrE-like"/>
</dbReference>
<sequence length="106" mass="11044">MAWLFMAGAVGFEVSGTLALRVASQGRRPWIAVTLLSYLCAFALLTLALDAGMALGVAYGVWAACGVALTAVASRVLFKEPLTPTMLFGIGLIIIGVLLVELGAHH</sequence>
<evidence type="ECO:0000256" key="1">
    <source>
        <dbReference type="ARBA" id="ARBA00004651"/>
    </source>
</evidence>
<comment type="subcellular location">
    <subcellularLocation>
        <location evidence="1 7">Cell membrane</location>
        <topology evidence="1 7">Multi-pass membrane protein</topology>
    </subcellularLocation>
</comment>
<evidence type="ECO:0000256" key="3">
    <source>
        <dbReference type="ARBA" id="ARBA00022475"/>
    </source>
</evidence>
<dbReference type="Pfam" id="PF00893">
    <property type="entry name" value="Multi_Drug_Res"/>
    <property type="match status" value="1"/>
</dbReference>
<keyword evidence="5 8" id="KW-1133">Transmembrane helix</keyword>